<reference evidence="1" key="1">
    <citation type="journal article" date="2020" name="Stud. Mycol.">
        <title>101 Dothideomycetes genomes: a test case for predicting lifestyles and emergence of pathogens.</title>
        <authorList>
            <person name="Haridas S."/>
            <person name="Albert R."/>
            <person name="Binder M."/>
            <person name="Bloem J."/>
            <person name="Labutti K."/>
            <person name="Salamov A."/>
            <person name="Andreopoulos B."/>
            <person name="Baker S."/>
            <person name="Barry K."/>
            <person name="Bills G."/>
            <person name="Bluhm B."/>
            <person name="Cannon C."/>
            <person name="Castanera R."/>
            <person name="Culley D."/>
            <person name="Daum C."/>
            <person name="Ezra D."/>
            <person name="Gonzalez J."/>
            <person name="Henrissat B."/>
            <person name="Kuo A."/>
            <person name="Liang C."/>
            <person name="Lipzen A."/>
            <person name="Lutzoni F."/>
            <person name="Magnuson J."/>
            <person name="Mondo S."/>
            <person name="Nolan M."/>
            <person name="Ohm R."/>
            <person name="Pangilinan J."/>
            <person name="Park H.-J."/>
            <person name="Ramirez L."/>
            <person name="Alfaro M."/>
            <person name="Sun H."/>
            <person name="Tritt A."/>
            <person name="Yoshinaga Y."/>
            <person name="Zwiers L.-H."/>
            <person name="Turgeon B."/>
            <person name="Goodwin S."/>
            <person name="Spatafora J."/>
            <person name="Crous P."/>
            <person name="Grigoriev I."/>
        </authorList>
    </citation>
    <scope>NUCLEOTIDE SEQUENCE</scope>
    <source>
        <strain evidence="1">CBS 525.71</strain>
    </source>
</reference>
<gene>
    <name evidence="1" type="ORF">BU25DRAFT_447788</name>
</gene>
<evidence type="ECO:0000313" key="2">
    <source>
        <dbReference type="Proteomes" id="UP000799754"/>
    </source>
</evidence>
<dbReference type="Proteomes" id="UP000799754">
    <property type="component" value="Unassembled WGS sequence"/>
</dbReference>
<dbReference type="EMBL" id="MU006712">
    <property type="protein sequence ID" value="KAF2628817.1"/>
    <property type="molecule type" value="Genomic_DNA"/>
</dbReference>
<comment type="caution">
    <text evidence="1">The sequence shown here is derived from an EMBL/GenBank/DDBJ whole genome shotgun (WGS) entry which is preliminary data.</text>
</comment>
<name>A0ACB6S4B4_9PLEO</name>
<keyword evidence="2" id="KW-1185">Reference proteome</keyword>
<accession>A0ACB6S4B4</accession>
<organism evidence="1 2">
    <name type="scientific">Macroventuria anomochaeta</name>
    <dbReference type="NCBI Taxonomy" id="301207"/>
    <lineage>
        <taxon>Eukaryota</taxon>
        <taxon>Fungi</taxon>
        <taxon>Dikarya</taxon>
        <taxon>Ascomycota</taxon>
        <taxon>Pezizomycotina</taxon>
        <taxon>Dothideomycetes</taxon>
        <taxon>Pleosporomycetidae</taxon>
        <taxon>Pleosporales</taxon>
        <taxon>Pleosporineae</taxon>
        <taxon>Didymellaceae</taxon>
        <taxon>Macroventuria</taxon>
    </lineage>
</organism>
<protein>
    <submittedName>
        <fullName evidence="1">HET-domain-containing protein</fullName>
    </submittedName>
</protein>
<sequence>MSRYETAANAVVSGGVAFFEQAVTWIQTDLWIRGFDNEFALEYFKSLPSGLLPIQPAPIRCCTRCTSIVADRCKISLFDLKATESSCQICALLLRSAKTHCDDTEQDIRIVREESWLRLGRRGRRILRLGCTPEYSSGASGNLQISFPALPAAGGVTQFALLRAWLRWCDDSHDCARHTAEVDIAMPSRLLDVTNLNLDLLRLFRPKKRDNTKYVALSHCWGNLTDKEKRKFCTFDDNIKDRLKGFTFSELPKTFQDAIRVTRELGIQYLWIDSLCIIQENQKDWEHEAKRMESVYALAYCTIAATSAVDSNAGFLERNVSNEYVSAQDISGRRFYVCTDLDDFDNDVENAHLNKRAWVMQERVLSRRTIHFTTNQVYFECGGGIYCENFATLKSSIRKKYFMLDPNFPDRLLASGNQRAIEFISFLSEEYSKRGLTKKTDRSVAISGLGARIARARKCETKYGVFQPYLHRNLLWQRSGEKKMKRIGYESQAVPTWSWMAYDGSIQFLDIPFGGVEWVHGLRLSKGYKYGWFNKNKRAKPALVTDIGVFRNCSLEQRDMNYTILDSDKAEIGCIRYDVDGSESLDDELCCVVGRHVSWDKYYILVVRWVGVDKEYTRVGVGWIQGDYIVTQMRNVRLV</sequence>
<evidence type="ECO:0000313" key="1">
    <source>
        <dbReference type="EMBL" id="KAF2628817.1"/>
    </source>
</evidence>
<proteinExistence type="predicted"/>